<evidence type="ECO:0000313" key="4">
    <source>
        <dbReference type="Proteomes" id="UP000594638"/>
    </source>
</evidence>
<name>A0A8S0SPG7_OLEEU</name>
<reference evidence="3 4" key="1">
    <citation type="submission" date="2019-12" db="EMBL/GenBank/DDBJ databases">
        <authorList>
            <person name="Alioto T."/>
            <person name="Alioto T."/>
            <person name="Gomez Garrido J."/>
        </authorList>
    </citation>
    <scope>NUCLEOTIDE SEQUENCE [LARGE SCALE GENOMIC DNA]</scope>
</reference>
<dbReference type="PANTHER" id="PTHR10992:SF1083">
    <property type="entry name" value="METHYLESTERASE 1"/>
    <property type="match status" value="1"/>
</dbReference>
<proteinExistence type="predicted"/>
<dbReference type="Gramene" id="OE9A046053T1">
    <property type="protein sequence ID" value="OE9A046053C1"/>
    <property type="gene ID" value="OE9A046053"/>
</dbReference>
<dbReference type="Pfam" id="PF00561">
    <property type="entry name" value="Abhydrolase_1"/>
    <property type="match status" value="1"/>
</dbReference>
<evidence type="ECO:0000259" key="2">
    <source>
        <dbReference type="Pfam" id="PF00561"/>
    </source>
</evidence>
<comment type="caution">
    <text evidence="3">The sequence shown here is derived from an EMBL/GenBank/DDBJ whole genome shotgun (WGS) entry which is preliminary data.</text>
</comment>
<dbReference type="InterPro" id="IPR045889">
    <property type="entry name" value="MES/HNL"/>
</dbReference>
<sequence length="257" mass="29001">MEGKQQQKHFVLVHGACHGAWCWYRLQTLLEAEGHRVAVMDLAASGIDPKMLDELRTFSDYNQPLLEVMESIPPDEKVVLVAHSLGGLNIAFAMEKYPHKISVAVFIAAYMPDTVHRPSYFVEKDMEQSTTDPMDNQTIPFGKPEDHLVALALGPQYILYQLYRLCPPEDVALAKVLVRPSSTFLEDLSKQSAFSEGRYGSVKRAYIITAKDNVFNVDFQHWLIKNAGATIVKEIDTSHMAMISMPHKLCQYLMDIA</sequence>
<dbReference type="AlphaFoldDB" id="A0A8S0SPG7"/>
<feature type="domain" description="AB hydrolase-1" evidence="2">
    <location>
        <begin position="9"/>
        <end position="243"/>
    </location>
</feature>
<keyword evidence="1" id="KW-0378">Hydrolase</keyword>
<dbReference type="PANTHER" id="PTHR10992">
    <property type="entry name" value="METHYLESTERASE FAMILY MEMBER"/>
    <property type="match status" value="1"/>
</dbReference>
<gene>
    <name evidence="3" type="ORF">OLEA9_A046053</name>
</gene>
<dbReference type="EMBL" id="CACTIH010005463">
    <property type="protein sequence ID" value="CAA2993981.1"/>
    <property type="molecule type" value="Genomic_DNA"/>
</dbReference>
<dbReference type="GO" id="GO:0080032">
    <property type="term" value="F:methyl jasmonate esterase activity"/>
    <property type="evidence" value="ECO:0007669"/>
    <property type="project" value="TreeGrafter"/>
</dbReference>
<dbReference type="Gene3D" id="3.40.50.1820">
    <property type="entry name" value="alpha/beta hydrolase"/>
    <property type="match status" value="1"/>
</dbReference>
<keyword evidence="4" id="KW-1185">Reference proteome</keyword>
<evidence type="ECO:0000313" key="3">
    <source>
        <dbReference type="EMBL" id="CAA2993981.1"/>
    </source>
</evidence>
<dbReference type="Proteomes" id="UP000594638">
    <property type="component" value="Unassembled WGS sequence"/>
</dbReference>
<dbReference type="SUPFAM" id="SSF53474">
    <property type="entry name" value="alpha/beta-Hydrolases"/>
    <property type="match status" value="1"/>
</dbReference>
<dbReference type="GO" id="GO:0080031">
    <property type="term" value="F:methyl salicylate esterase activity"/>
    <property type="evidence" value="ECO:0007669"/>
    <property type="project" value="TreeGrafter"/>
</dbReference>
<dbReference type="GO" id="GO:0080030">
    <property type="term" value="F:methyl indole-3-acetate esterase activity"/>
    <property type="evidence" value="ECO:0007669"/>
    <property type="project" value="TreeGrafter"/>
</dbReference>
<accession>A0A8S0SPG7</accession>
<protein>
    <submittedName>
        <fullName evidence="3">Salicylic acid-binding 2-like</fullName>
    </submittedName>
</protein>
<evidence type="ECO:0000256" key="1">
    <source>
        <dbReference type="ARBA" id="ARBA00022801"/>
    </source>
</evidence>
<dbReference type="GO" id="GO:0009694">
    <property type="term" value="P:jasmonic acid metabolic process"/>
    <property type="evidence" value="ECO:0007669"/>
    <property type="project" value="TreeGrafter"/>
</dbReference>
<organism evidence="3 4">
    <name type="scientific">Olea europaea subsp. europaea</name>
    <dbReference type="NCBI Taxonomy" id="158383"/>
    <lineage>
        <taxon>Eukaryota</taxon>
        <taxon>Viridiplantae</taxon>
        <taxon>Streptophyta</taxon>
        <taxon>Embryophyta</taxon>
        <taxon>Tracheophyta</taxon>
        <taxon>Spermatophyta</taxon>
        <taxon>Magnoliopsida</taxon>
        <taxon>eudicotyledons</taxon>
        <taxon>Gunneridae</taxon>
        <taxon>Pentapetalae</taxon>
        <taxon>asterids</taxon>
        <taxon>lamiids</taxon>
        <taxon>Lamiales</taxon>
        <taxon>Oleaceae</taxon>
        <taxon>Oleeae</taxon>
        <taxon>Olea</taxon>
    </lineage>
</organism>
<dbReference type="GO" id="GO:0009696">
    <property type="term" value="P:salicylic acid metabolic process"/>
    <property type="evidence" value="ECO:0007669"/>
    <property type="project" value="TreeGrafter"/>
</dbReference>
<dbReference type="OrthoDB" id="408373at2759"/>
<dbReference type="FunFam" id="3.40.50.1820:FF:000051">
    <property type="entry name" value="(S)-hydroxynitrile lyase"/>
    <property type="match status" value="1"/>
</dbReference>
<dbReference type="InterPro" id="IPR000073">
    <property type="entry name" value="AB_hydrolase_1"/>
</dbReference>
<dbReference type="InterPro" id="IPR029058">
    <property type="entry name" value="AB_hydrolase_fold"/>
</dbReference>